<evidence type="ECO:0000313" key="3">
    <source>
        <dbReference type="Proteomes" id="UP001283361"/>
    </source>
</evidence>
<comment type="caution">
    <text evidence="2">The sequence shown here is derived from an EMBL/GenBank/DDBJ whole genome shotgun (WGS) entry which is preliminary data.</text>
</comment>
<name>A0AAE0XSZ6_9GAST</name>
<feature type="compositionally biased region" description="Basic and acidic residues" evidence="1">
    <location>
        <begin position="14"/>
        <end position="29"/>
    </location>
</feature>
<evidence type="ECO:0000313" key="2">
    <source>
        <dbReference type="EMBL" id="KAK3709543.1"/>
    </source>
</evidence>
<gene>
    <name evidence="2" type="ORF">RRG08_019380</name>
</gene>
<dbReference type="Proteomes" id="UP001283361">
    <property type="component" value="Unassembled WGS sequence"/>
</dbReference>
<protein>
    <submittedName>
        <fullName evidence="2">Uncharacterized protein</fullName>
    </submittedName>
</protein>
<sequence>MLRDKLSHRRRKCPSRDRLELGPDGRSGLESEGGSSVAGGSFLTHADSHVGSFLSVINERVLQSFPWDTTPHLSRFIEPSSRRILINIQLWCITGPESIHTHSQRRVRSFT</sequence>
<feature type="region of interest" description="Disordered" evidence="1">
    <location>
        <begin position="1"/>
        <end position="36"/>
    </location>
</feature>
<proteinExistence type="predicted"/>
<dbReference type="EMBL" id="JAWDGP010007658">
    <property type="protein sequence ID" value="KAK3709543.1"/>
    <property type="molecule type" value="Genomic_DNA"/>
</dbReference>
<organism evidence="2 3">
    <name type="scientific">Elysia crispata</name>
    <name type="common">lettuce slug</name>
    <dbReference type="NCBI Taxonomy" id="231223"/>
    <lineage>
        <taxon>Eukaryota</taxon>
        <taxon>Metazoa</taxon>
        <taxon>Spiralia</taxon>
        <taxon>Lophotrochozoa</taxon>
        <taxon>Mollusca</taxon>
        <taxon>Gastropoda</taxon>
        <taxon>Heterobranchia</taxon>
        <taxon>Euthyneura</taxon>
        <taxon>Panpulmonata</taxon>
        <taxon>Sacoglossa</taxon>
        <taxon>Placobranchoidea</taxon>
        <taxon>Plakobranchidae</taxon>
        <taxon>Elysia</taxon>
    </lineage>
</organism>
<reference evidence="2" key="1">
    <citation type="journal article" date="2023" name="G3 (Bethesda)">
        <title>A reference genome for the long-term kleptoplast-retaining sea slug Elysia crispata morphotype clarki.</title>
        <authorList>
            <person name="Eastman K.E."/>
            <person name="Pendleton A.L."/>
            <person name="Shaikh M.A."/>
            <person name="Suttiyut T."/>
            <person name="Ogas R."/>
            <person name="Tomko P."/>
            <person name="Gavelis G."/>
            <person name="Widhalm J.R."/>
            <person name="Wisecaver J.H."/>
        </authorList>
    </citation>
    <scope>NUCLEOTIDE SEQUENCE</scope>
    <source>
        <strain evidence="2">ECLA1</strain>
    </source>
</reference>
<accession>A0AAE0XSZ6</accession>
<dbReference type="AlphaFoldDB" id="A0AAE0XSZ6"/>
<feature type="compositionally biased region" description="Basic residues" evidence="1">
    <location>
        <begin position="1"/>
        <end position="13"/>
    </location>
</feature>
<evidence type="ECO:0000256" key="1">
    <source>
        <dbReference type="SAM" id="MobiDB-lite"/>
    </source>
</evidence>
<keyword evidence="3" id="KW-1185">Reference proteome</keyword>